<dbReference type="RefSeq" id="WP_151179582.1">
    <property type="nucleotide sequence ID" value="NZ_CP042906.1"/>
</dbReference>
<evidence type="ECO:0000313" key="2">
    <source>
        <dbReference type="EMBL" id="QEX19522.1"/>
    </source>
</evidence>
<evidence type="ECO:0000256" key="1">
    <source>
        <dbReference type="SAM" id="MobiDB-lite"/>
    </source>
</evidence>
<dbReference type="Gene3D" id="1.10.530.10">
    <property type="match status" value="1"/>
</dbReference>
<proteinExistence type="predicted"/>
<reference evidence="2 3" key="1">
    <citation type="submission" date="2019-08" db="EMBL/GenBank/DDBJ databases">
        <title>Hyperibacter terrae gen. nov., sp. nov. and Hyperibacter viscosus sp. nov., two new members in the family Rhodospirillaceae isolated from the rhizosphere of Hypericum perforatum.</title>
        <authorList>
            <person name="Noviana Z."/>
        </authorList>
    </citation>
    <scope>NUCLEOTIDE SEQUENCE [LARGE SCALE GENOMIC DNA]</scope>
    <source>
        <strain evidence="2 3">R5913</strain>
    </source>
</reference>
<dbReference type="Proteomes" id="UP000326202">
    <property type="component" value="Chromosome"/>
</dbReference>
<keyword evidence="3" id="KW-1185">Reference proteome</keyword>
<dbReference type="EMBL" id="CP042906">
    <property type="protein sequence ID" value="QEX19522.1"/>
    <property type="molecule type" value="Genomic_DNA"/>
</dbReference>
<sequence>MAKPRDPSSLPEGQSYSLLGNGGPQPNPRPAPRTPQGLLSYIEALHREANDNPPPSAPRHAPMLARTPVQTPASTSLDEAHRAENRWPVIDAGKANESTRRQSPIGNSPALFPIEANPKADGSAPSHRWSGLGAKLVKKHDQVIEEEAAREGVDPDLLRAIMYVEVSQGCYGYPPEKREWIDAHLPEPMMNLMQPALDLVLPQADSILPMNVKRSLWGGLLNDGETYSRRYVEAGRDKGVVIDQARDVFDDPRLNIRAGAILLKRIQDRLADPSIRNIVTLYNGLGQRAVTNYGAQVERAYQSREWNRPPFQGKGIPGRR</sequence>
<name>A0A5J6MPG9_9PROT</name>
<dbReference type="KEGG" id="htq:FRZ44_48360"/>
<dbReference type="OrthoDB" id="7365430at2"/>
<dbReference type="AlphaFoldDB" id="A0A5J6MPG9"/>
<gene>
    <name evidence="2" type="ORF">FRZ44_48360</name>
</gene>
<organism evidence="2 3">
    <name type="scientific">Hypericibacter terrae</name>
    <dbReference type="NCBI Taxonomy" id="2602015"/>
    <lineage>
        <taxon>Bacteria</taxon>
        <taxon>Pseudomonadati</taxon>
        <taxon>Pseudomonadota</taxon>
        <taxon>Alphaproteobacteria</taxon>
        <taxon>Rhodospirillales</taxon>
        <taxon>Dongiaceae</taxon>
        <taxon>Hypericibacter</taxon>
    </lineage>
</organism>
<evidence type="ECO:0000313" key="3">
    <source>
        <dbReference type="Proteomes" id="UP000326202"/>
    </source>
</evidence>
<feature type="region of interest" description="Disordered" evidence="1">
    <location>
        <begin position="1"/>
        <end position="62"/>
    </location>
</feature>
<protein>
    <recommendedName>
        <fullName evidence="4">Transglycosylase SLT domain-containing protein</fullName>
    </recommendedName>
</protein>
<evidence type="ECO:0008006" key="4">
    <source>
        <dbReference type="Google" id="ProtNLM"/>
    </source>
</evidence>
<accession>A0A5J6MPG9</accession>